<dbReference type="PANTHER" id="PTHR22799">
    <property type="entry name" value="TETRANECTIN-RELATED"/>
    <property type="match status" value="1"/>
</dbReference>
<evidence type="ECO:0000313" key="5">
    <source>
        <dbReference type="Proteomes" id="UP001177023"/>
    </source>
</evidence>
<reference evidence="4" key="1">
    <citation type="submission" date="2023-06" db="EMBL/GenBank/DDBJ databases">
        <authorList>
            <person name="Delattre M."/>
        </authorList>
    </citation>
    <scope>NUCLEOTIDE SEQUENCE</scope>
    <source>
        <strain evidence="4">AF72</strain>
    </source>
</reference>
<dbReference type="InterPro" id="IPR001304">
    <property type="entry name" value="C-type_lectin-like"/>
</dbReference>
<organism evidence="4 5">
    <name type="scientific">Mesorhabditis spiculigera</name>
    <dbReference type="NCBI Taxonomy" id="96644"/>
    <lineage>
        <taxon>Eukaryota</taxon>
        <taxon>Metazoa</taxon>
        <taxon>Ecdysozoa</taxon>
        <taxon>Nematoda</taxon>
        <taxon>Chromadorea</taxon>
        <taxon>Rhabditida</taxon>
        <taxon>Rhabditina</taxon>
        <taxon>Rhabditomorpha</taxon>
        <taxon>Rhabditoidea</taxon>
        <taxon>Rhabditidae</taxon>
        <taxon>Mesorhabditinae</taxon>
        <taxon>Mesorhabditis</taxon>
    </lineage>
</organism>
<accession>A0AA36CC82</accession>
<gene>
    <name evidence="4" type="ORF">MSPICULIGERA_LOCUS4926</name>
</gene>
<evidence type="ECO:0000256" key="2">
    <source>
        <dbReference type="SAM" id="SignalP"/>
    </source>
</evidence>
<dbReference type="SUPFAM" id="SSF56436">
    <property type="entry name" value="C-type lectin-like"/>
    <property type="match status" value="1"/>
</dbReference>
<dbReference type="InterPro" id="IPR016186">
    <property type="entry name" value="C-type_lectin-like/link_sf"/>
</dbReference>
<dbReference type="Gene3D" id="3.10.100.10">
    <property type="entry name" value="Mannose-Binding Protein A, subunit A"/>
    <property type="match status" value="1"/>
</dbReference>
<dbReference type="SMART" id="SM00034">
    <property type="entry name" value="CLECT"/>
    <property type="match status" value="1"/>
</dbReference>
<keyword evidence="2" id="KW-0732">Signal</keyword>
<feature type="domain" description="C-type lectin" evidence="3">
    <location>
        <begin position="51"/>
        <end position="177"/>
    </location>
</feature>
<sequence>MPHIYRSVFFLLVFCYLAQDVDALIYKQGKGCAPENLLPTSCAQVPGYTDVAGSCYKFIRANATWADSRKLCGNDAKGGDLGVIRCAAQNDALTKMMHEKGLYKEALNYPPDLAGGYWRQQVWIGIEKLRDGTLRNVQGVNSSYVNWGSTEPSEMSAGENCLFILSKNGAWVDHLCDHTLRNALCEVRTQTTASACSGLVKAI</sequence>
<evidence type="ECO:0000259" key="3">
    <source>
        <dbReference type="PROSITE" id="PS50041"/>
    </source>
</evidence>
<feature type="signal peptide" evidence="2">
    <location>
        <begin position="1"/>
        <end position="23"/>
    </location>
</feature>
<protein>
    <recommendedName>
        <fullName evidence="3">C-type lectin domain-containing protein</fullName>
    </recommendedName>
</protein>
<dbReference type="EMBL" id="CATQJA010001213">
    <property type="protein sequence ID" value="CAJ0566316.1"/>
    <property type="molecule type" value="Genomic_DNA"/>
</dbReference>
<name>A0AA36CC82_9BILA</name>
<dbReference type="PANTHER" id="PTHR22799:SF6">
    <property type="entry name" value="C-TYPE LECTIN DOMAIN FAMILY 4 MEMBER M-LIKE"/>
    <property type="match status" value="1"/>
</dbReference>
<dbReference type="InterPro" id="IPR051663">
    <property type="entry name" value="CLec_Tetranectin-domain"/>
</dbReference>
<dbReference type="InterPro" id="IPR016187">
    <property type="entry name" value="CTDL_fold"/>
</dbReference>
<dbReference type="PROSITE" id="PS50041">
    <property type="entry name" value="C_TYPE_LECTIN_2"/>
    <property type="match status" value="1"/>
</dbReference>
<keyword evidence="5" id="KW-1185">Reference proteome</keyword>
<feature type="non-terminal residue" evidence="4">
    <location>
        <position position="1"/>
    </location>
</feature>
<evidence type="ECO:0000313" key="4">
    <source>
        <dbReference type="EMBL" id="CAJ0566316.1"/>
    </source>
</evidence>
<comment type="caution">
    <text evidence="4">The sequence shown here is derived from an EMBL/GenBank/DDBJ whole genome shotgun (WGS) entry which is preliminary data.</text>
</comment>
<keyword evidence="1" id="KW-0430">Lectin</keyword>
<dbReference type="GO" id="GO:0030246">
    <property type="term" value="F:carbohydrate binding"/>
    <property type="evidence" value="ECO:0007669"/>
    <property type="project" value="UniProtKB-KW"/>
</dbReference>
<dbReference type="Proteomes" id="UP001177023">
    <property type="component" value="Unassembled WGS sequence"/>
</dbReference>
<evidence type="ECO:0000256" key="1">
    <source>
        <dbReference type="ARBA" id="ARBA00022734"/>
    </source>
</evidence>
<dbReference type="AlphaFoldDB" id="A0AA36CC82"/>
<dbReference type="CDD" id="cd00037">
    <property type="entry name" value="CLECT"/>
    <property type="match status" value="1"/>
</dbReference>
<dbReference type="Pfam" id="PF00059">
    <property type="entry name" value="Lectin_C"/>
    <property type="match status" value="1"/>
</dbReference>
<feature type="chain" id="PRO_5041454193" description="C-type lectin domain-containing protein" evidence="2">
    <location>
        <begin position="24"/>
        <end position="203"/>
    </location>
</feature>
<proteinExistence type="predicted"/>